<dbReference type="Pfam" id="PF13520">
    <property type="entry name" value="AA_permease_2"/>
    <property type="match status" value="1"/>
</dbReference>
<feature type="transmembrane region" description="Helical" evidence="6">
    <location>
        <begin position="12"/>
        <end position="36"/>
    </location>
</feature>
<proteinExistence type="predicted"/>
<dbReference type="AlphaFoldDB" id="A0AA90Z8A7"/>
<keyword evidence="8" id="KW-1185">Reference proteome</keyword>
<keyword evidence="4 6" id="KW-1133">Transmembrane helix</keyword>
<gene>
    <name evidence="7" type="ORF">J2750_001115</name>
</gene>
<keyword evidence="5 6" id="KW-0472">Membrane</keyword>
<comment type="subcellular location">
    <subcellularLocation>
        <location evidence="1">Cell membrane</location>
        <topology evidence="1">Multi-pass membrane protein</topology>
    </subcellularLocation>
</comment>
<comment type="caution">
    <text evidence="7">The sequence shown here is derived from an EMBL/GenBank/DDBJ whole genome shotgun (WGS) entry which is preliminary data.</text>
</comment>
<organism evidence="7 8">
    <name type="scientific">Methanococcoides alaskense</name>
    <dbReference type="NCBI Taxonomy" id="325778"/>
    <lineage>
        <taxon>Archaea</taxon>
        <taxon>Methanobacteriati</taxon>
        <taxon>Methanobacteriota</taxon>
        <taxon>Stenosarchaea group</taxon>
        <taxon>Methanomicrobia</taxon>
        <taxon>Methanosarcinales</taxon>
        <taxon>Methanosarcinaceae</taxon>
        <taxon>Methanococcoides</taxon>
    </lineage>
</organism>
<evidence type="ECO:0000256" key="2">
    <source>
        <dbReference type="ARBA" id="ARBA00022475"/>
    </source>
</evidence>
<feature type="transmembrane region" description="Helical" evidence="6">
    <location>
        <begin position="129"/>
        <end position="150"/>
    </location>
</feature>
<evidence type="ECO:0000256" key="5">
    <source>
        <dbReference type="ARBA" id="ARBA00023136"/>
    </source>
</evidence>
<evidence type="ECO:0000256" key="4">
    <source>
        <dbReference type="ARBA" id="ARBA00022989"/>
    </source>
</evidence>
<dbReference type="InterPro" id="IPR002293">
    <property type="entry name" value="AA/rel_permease1"/>
</dbReference>
<feature type="transmembrane region" description="Helical" evidence="6">
    <location>
        <begin position="42"/>
        <end position="62"/>
    </location>
</feature>
<evidence type="ECO:0000256" key="1">
    <source>
        <dbReference type="ARBA" id="ARBA00004651"/>
    </source>
</evidence>
<dbReference type="Proteomes" id="UP001185015">
    <property type="component" value="Unassembled WGS sequence"/>
</dbReference>
<keyword evidence="3 6" id="KW-0812">Transmembrane</keyword>
<dbReference type="InterPro" id="IPR050367">
    <property type="entry name" value="APC_superfamily"/>
</dbReference>
<dbReference type="PANTHER" id="PTHR42770:SF11">
    <property type="entry name" value="INNER MEMBRANE TRANSPORT PROTEIN YBAT"/>
    <property type="match status" value="1"/>
</dbReference>
<evidence type="ECO:0000256" key="3">
    <source>
        <dbReference type="ARBA" id="ARBA00022692"/>
    </source>
</evidence>
<protein>
    <submittedName>
        <fullName evidence="7">Amino acid transporter</fullName>
    </submittedName>
</protein>
<evidence type="ECO:0000313" key="7">
    <source>
        <dbReference type="EMBL" id="MDR6222666.1"/>
    </source>
</evidence>
<dbReference type="GO" id="GO:0005886">
    <property type="term" value="C:plasma membrane"/>
    <property type="evidence" value="ECO:0007669"/>
    <property type="project" value="UniProtKB-SubCell"/>
</dbReference>
<dbReference type="EMBL" id="JAVDQI010000003">
    <property type="protein sequence ID" value="MDR6222666.1"/>
    <property type="molecule type" value="Genomic_DNA"/>
</dbReference>
<evidence type="ECO:0000256" key="6">
    <source>
        <dbReference type="SAM" id="Phobius"/>
    </source>
</evidence>
<sequence>MNDVSSEKSIGYLSAVSIGIGGMVGGGIFAVLGLAVEIGQGGTPIAFGLAGIVALITSYSYAKLSVRYPSEGGTVEFLNQAFGSGLVTGGLNILLWLSYIVMLSLYAYAFGSYGSTFFPDSMQAVLRHVLTSIIIVSLTVVNIAGAKVVGNWKRGLLALKLLFC</sequence>
<name>A0AA90Z8A7_9EURY</name>
<dbReference type="PANTHER" id="PTHR42770">
    <property type="entry name" value="AMINO ACID TRANSPORTER-RELATED"/>
    <property type="match status" value="1"/>
</dbReference>
<accession>A0AA90Z8A7</accession>
<dbReference type="GO" id="GO:0022857">
    <property type="term" value="F:transmembrane transporter activity"/>
    <property type="evidence" value="ECO:0007669"/>
    <property type="project" value="InterPro"/>
</dbReference>
<reference evidence="7 8" key="1">
    <citation type="submission" date="2023-07" db="EMBL/GenBank/DDBJ databases">
        <title>Genomic Encyclopedia of Type Strains, Phase IV (KMG-IV): sequencing the most valuable type-strain genomes for metagenomic binning, comparative biology and taxonomic classification.</title>
        <authorList>
            <person name="Goeker M."/>
        </authorList>
    </citation>
    <scope>NUCLEOTIDE SEQUENCE [LARGE SCALE GENOMIC DNA]</scope>
    <source>
        <strain evidence="7 8">DSM 17273</strain>
    </source>
</reference>
<keyword evidence="2" id="KW-1003">Cell membrane</keyword>
<evidence type="ECO:0000313" key="8">
    <source>
        <dbReference type="Proteomes" id="UP001185015"/>
    </source>
</evidence>
<feature type="transmembrane region" description="Helical" evidence="6">
    <location>
        <begin position="82"/>
        <end position="109"/>
    </location>
</feature>
<dbReference type="Gene3D" id="1.20.1740.10">
    <property type="entry name" value="Amino acid/polyamine transporter I"/>
    <property type="match status" value="1"/>
</dbReference>